<dbReference type="Proteomes" id="UP001060085">
    <property type="component" value="Linkage Group LG08"/>
</dbReference>
<protein>
    <submittedName>
        <fullName evidence="1">Uncharacterized protein</fullName>
    </submittedName>
</protein>
<organism evidence="1 2">
    <name type="scientific">Catharanthus roseus</name>
    <name type="common">Madagascar periwinkle</name>
    <name type="synonym">Vinca rosea</name>
    <dbReference type="NCBI Taxonomy" id="4058"/>
    <lineage>
        <taxon>Eukaryota</taxon>
        <taxon>Viridiplantae</taxon>
        <taxon>Streptophyta</taxon>
        <taxon>Embryophyta</taxon>
        <taxon>Tracheophyta</taxon>
        <taxon>Spermatophyta</taxon>
        <taxon>Magnoliopsida</taxon>
        <taxon>eudicotyledons</taxon>
        <taxon>Gunneridae</taxon>
        <taxon>Pentapetalae</taxon>
        <taxon>asterids</taxon>
        <taxon>lamiids</taxon>
        <taxon>Gentianales</taxon>
        <taxon>Apocynaceae</taxon>
        <taxon>Rauvolfioideae</taxon>
        <taxon>Vinceae</taxon>
        <taxon>Catharanthinae</taxon>
        <taxon>Catharanthus</taxon>
    </lineage>
</organism>
<proteinExistence type="predicted"/>
<accession>A0ACB9ZP86</accession>
<comment type="caution">
    <text evidence="1">The sequence shown here is derived from an EMBL/GenBank/DDBJ whole genome shotgun (WGS) entry which is preliminary data.</text>
</comment>
<sequence length="296" mass="34166">MKALRPFVLLRNVVSSQTCSDCKTPRIRNLSMPASQAHQRWSFFAEDRQEESSVYKHALMFKQPSIIKYREGIKNSVSLIGTVELPLKKVNTRDGSLGVHTLLKVKTFSQPRQYSKILLKMWGEIAEVAMNHLKPNDFIYVCGCLASYETTGKSGVLRIYNEVNVNEINYVAKTAEVLVQQRKTSDLQVSGEDDAEKYKERLHLWHVFFANPYEWTDFRKTKKNPGHPDFKNKSTGEVLWLNHDDPPWIIRQLKFLDSVSTGQSSEAHMNSTFCSFFSEDLFHRTDDSTWQNLGSY</sequence>
<dbReference type="EMBL" id="CM044708">
    <property type="protein sequence ID" value="KAI5648848.1"/>
    <property type="molecule type" value="Genomic_DNA"/>
</dbReference>
<keyword evidence="2" id="KW-1185">Reference proteome</keyword>
<name>A0ACB9ZP86_CATRO</name>
<evidence type="ECO:0000313" key="1">
    <source>
        <dbReference type="EMBL" id="KAI5648848.1"/>
    </source>
</evidence>
<gene>
    <name evidence="1" type="ORF">M9H77_34853</name>
</gene>
<reference evidence="2" key="1">
    <citation type="journal article" date="2023" name="Nat. Plants">
        <title>Single-cell RNA sequencing provides a high-resolution roadmap for understanding the multicellular compartmentation of specialized metabolism.</title>
        <authorList>
            <person name="Sun S."/>
            <person name="Shen X."/>
            <person name="Li Y."/>
            <person name="Li Y."/>
            <person name="Wang S."/>
            <person name="Li R."/>
            <person name="Zhang H."/>
            <person name="Shen G."/>
            <person name="Guo B."/>
            <person name="Wei J."/>
            <person name="Xu J."/>
            <person name="St-Pierre B."/>
            <person name="Chen S."/>
            <person name="Sun C."/>
        </authorList>
    </citation>
    <scope>NUCLEOTIDE SEQUENCE [LARGE SCALE GENOMIC DNA]</scope>
</reference>
<evidence type="ECO:0000313" key="2">
    <source>
        <dbReference type="Proteomes" id="UP001060085"/>
    </source>
</evidence>